<reference evidence="3 4" key="1">
    <citation type="journal article" date="2018" name="Nat. Biotechnol.">
        <title>A standardized bacterial taxonomy based on genome phylogeny substantially revises the tree of life.</title>
        <authorList>
            <person name="Parks D.H."/>
            <person name="Chuvochina M."/>
            <person name="Waite D.W."/>
            <person name="Rinke C."/>
            <person name="Skarshewski A."/>
            <person name="Chaumeil P.A."/>
            <person name="Hugenholtz P."/>
        </authorList>
    </citation>
    <scope>NUCLEOTIDE SEQUENCE [LARGE SCALE GENOMIC DNA]</scope>
    <source>
        <strain evidence="3">UBA8844</strain>
    </source>
</reference>
<protein>
    <submittedName>
        <fullName evidence="3">DUF4126 domain-containing protein</fullName>
    </submittedName>
</protein>
<name>A0A3D4VD21_9BACT</name>
<dbReference type="AlphaFoldDB" id="A0A3D4VD21"/>
<keyword evidence="1" id="KW-0812">Transmembrane</keyword>
<comment type="caution">
    <text evidence="3">The sequence shown here is derived from an EMBL/GenBank/DDBJ whole genome shotgun (WGS) entry which is preliminary data.</text>
</comment>
<gene>
    <name evidence="3" type="ORF">DGD08_17685</name>
</gene>
<feature type="transmembrane region" description="Helical" evidence="1">
    <location>
        <begin position="85"/>
        <end position="107"/>
    </location>
</feature>
<evidence type="ECO:0000313" key="4">
    <source>
        <dbReference type="Proteomes" id="UP000264071"/>
    </source>
</evidence>
<dbReference type="InterPro" id="IPR025196">
    <property type="entry name" value="DUF4126"/>
</dbReference>
<feature type="transmembrane region" description="Helical" evidence="1">
    <location>
        <begin position="154"/>
        <end position="181"/>
    </location>
</feature>
<evidence type="ECO:0000259" key="2">
    <source>
        <dbReference type="Pfam" id="PF13548"/>
    </source>
</evidence>
<dbReference type="Pfam" id="PF13548">
    <property type="entry name" value="DUF4126"/>
    <property type="match status" value="1"/>
</dbReference>
<dbReference type="Proteomes" id="UP000264071">
    <property type="component" value="Unassembled WGS sequence"/>
</dbReference>
<dbReference type="EMBL" id="DPIY01000012">
    <property type="protein sequence ID" value="HCT59036.1"/>
    <property type="molecule type" value="Genomic_DNA"/>
</dbReference>
<feature type="domain" description="DUF4126" evidence="2">
    <location>
        <begin position="16"/>
        <end position="183"/>
    </location>
</feature>
<evidence type="ECO:0000256" key="1">
    <source>
        <dbReference type="SAM" id="Phobius"/>
    </source>
</evidence>
<feature type="transmembrane region" description="Helical" evidence="1">
    <location>
        <begin position="114"/>
        <end position="134"/>
    </location>
</feature>
<accession>A0A3D4VD21</accession>
<organism evidence="3 4">
    <name type="scientific">Gemmatimonas aurantiaca</name>
    <dbReference type="NCBI Taxonomy" id="173480"/>
    <lineage>
        <taxon>Bacteria</taxon>
        <taxon>Pseudomonadati</taxon>
        <taxon>Gemmatimonadota</taxon>
        <taxon>Gemmatimonadia</taxon>
        <taxon>Gemmatimonadales</taxon>
        <taxon>Gemmatimonadaceae</taxon>
        <taxon>Gemmatimonas</taxon>
    </lineage>
</organism>
<keyword evidence="1" id="KW-0472">Membrane</keyword>
<proteinExistence type="predicted"/>
<sequence length="212" mass="21326">MIMALPVSAEALLGVAVGLGLAAAAGFRVFVPLLAAAVAAKTGLLPLSPGFEWLASTPALAALGTATVLEVGAYAVPWLDQLLDIVATPAAMLAGMLAAASVVVDLPPLIKWSAVVLAAGAAGMTQGATVFTRFKSTTLTGGVGNPVVSTLELISAVVTSALAIFLPILTLVAVILLLVFFTRRVHGVIFGRRSAREAIVTAGGPPKVPRGP</sequence>
<evidence type="ECO:0000313" key="3">
    <source>
        <dbReference type="EMBL" id="HCT59036.1"/>
    </source>
</evidence>
<keyword evidence="1" id="KW-1133">Transmembrane helix</keyword>